<dbReference type="SUPFAM" id="SSF46934">
    <property type="entry name" value="UBA-like"/>
    <property type="match status" value="1"/>
</dbReference>
<evidence type="ECO:0000256" key="1">
    <source>
        <dbReference type="SAM" id="MobiDB-lite"/>
    </source>
</evidence>
<organism evidence="3 4">
    <name type="scientific">Marasmiellus scandens</name>
    <dbReference type="NCBI Taxonomy" id="2682957"/>
    <lineage>
        <taxon>Eukaryota</taxon>
        <taxon>Fungi</taxon>
        <taxon>Dikarya</taxon>
        <taxon>Basidiomycota</taxon>
        <taxon>Agaricomycotina</taxon>
        <taxon>Agaricomycetes</taxon>
        <taxon>Agaricomycetidae</taxon>
        <taxon>Agaricales</taxon>
        <taxon>Marasmiineae</taxon>
        <taxon>Omphalotaceae</taxon>
        <taxon>Marasmiellus</taxon>
    </lineage>
</organism>
<feature type="region of interest" description="Disordered" evidence="1">
    <location>
        <begin position="168"/>
        <end position="189"/>
    </location>
</feature>
<dbReference type="InterPro" id="IPR015940">
    <property type="entry name" value="UBA"/>
</dbReference>
<evidence type="ECO:0000313" key="3">
    <source>
        <dbReference type="EMBL" id="KAK7450548.1"/>
    </source>
</evidence>
<dbReference type="Pfam" id="PF00627">
    <property type="entry name" value="UBA"/>
    <property type="match status" value="1"/>
</dbReference>
<dbReference type="EMBL" id="JBANRG010000033">
    <property type="protein sequence ID" value="KAK7450548.1"/>
    <property type="molecule type" value="Genomic_DNA"/>
</dbReference>
<proteinExistence type="predicted"/>
<dbReference type="InterPro" id="IPR009060">
    <property type="entry name" value="UBA-like_sf"/>
</dbReference>
<feature type="domain" description="UBA" evidence="2">
    <location>
        <begin position="210"/>
        <end position="251"/>
    </location>
</feature>
<evidence type="ECO:0000313" key="4">
    <source>
        <dbReference type="Proteomes" id="UP001498398"/>
    </source>
</evidence>
<evidence type="ECO:0000259" key="2">
    <source>
        <dbReference type="PROSITE" id="PS50030"/>
    </source>
</evidence>
<dbReference type="Gene3D" id="1.10.8.10">
    <property type="entry name" value="DNA helicase RuvA subunit, C-terminal domain"/>
    <property type="match status" value="1"/>
</dbReference>
<comment type="caution">
    <text evidence="3">The sequence shown here is derived from an EMBL/GenBank/DDBJ whole genome shotgun (WGS) entry which is preliminary data.</text>
</comment>
<name>A0ABR1J9Z0_9AGAR</name>
<sequence length="255" mass="27767">MDIDTSTISPIVGSSNCPDPKFFSITQPSSQSVFCHPEAIKVAKWVDNLHESKRSEGSLIDGLEQLGCSSFPQKAVAETCALFDKSTANYSPENSNAYACYSSPGSSTVFNTPVILPSCRPIASDMRLSSATDISISQASATWNGKQIKRPLSPDFDSQDDMTFKRTKFSHNTNSPSTDSSPPMSVLTSPTSTTHLMEIDEPVIEESFFSSEEKAFINQLKTVGFPQEAVMEALCVCNGNEELTIDYLVEQGFVI</sequence>
<keyword evidence="4" id="KW-1185">Reference proteome</keyword>
<gene>
    <name evidence="3" type="ORF">VKT23_012857</name>
</gene>
<feature type="compositionally biased region" description="Low complexity" evidence="1">
    <location>
        <begin position="170"/>
        <end position="185"/>
    </location>
</feature>
<reference evidence="3 4" key="1">
    <citation type="submission" date="2024-01" db="EMBL/GenBank/DDBJ databases">
        <title>A draft genome for the cacao thread blight pathogen Marasmiellus scandens.</title>
        <authorList>
            <person name="Baruah I.K."/>
            <person name="Leung J."/>
            <person name="Bukari Y."/>
            <person name="Amoako-Attah I."/>
            <person name="Meinhardt L.W."/>
            <person name="Bailey B.A."/>
            <person name="Cohen S.P."/>
        </authorList>
    </citation>
    <scope>NUCLEOTIDE SEQUENCE [LARGE SCALE GENOMIC DNA]</scope>
    <source>
        <strain evidence="3 4">GH-19</strain>
    </source>
</reference>
<protein>
    <recommendedName>
        <fullName evidence="2">UBA domain-containing protein</fullName>
    </recommendedName>
</protein>
<dbReference type="Proteomes" id="UP001498398">
    <property type="component" value="Unassembled WGS sequence"/>
</dbReference>
<accession>A0ABR1J9Z0</accession>
<dbReference type="PROSITE" id="PS50030">
    <property type="entry name" value="UBA"/>
    <property type="match status" value="1"/>
</dbReference>